<protein>
    <submittedName>
        <fullName evidence="1">Uncharacterized protein</fullName>
    </submittedName>
</protein>
<accession>A0A382T7B3</accession>
<sequence length="37" mass="4106">MTTPPEQAELFRGLSEQEVARLTSAGLTNKDNTKQRS</sequence>
<feature type="non-terminal residue" evidence="1">
    <location>
        <position position="37"/>
    </location>
</feature>
<proteinExistence type="predicted"/>
<evidence type="ECO:0000313" key="1">
    <source>
        <dbReference type="EMBL" id="SVD17367.1"/>
    </source>
</evidence>
<reference evidence="1" key="1">
    <citation type="submission" date="2018-05" db="EMBL/GenBank/DDBJ databases">
        <authorList>
            <person name="Lanie J.A."/>
            <person name="Ng W.-L."/>
            <person name="Kazmierczak K.M."/>
            <person name="Andrzejewski T.M."/>
            <person name="Davidsen T.M."/>
            <person name="Wayne K.J."/>
            <person name="Tettelin H."/>
            <person name="Glass J.I."/>
            <person name="Rusch D."/>
            <person name="Podicherti R."/>
            <person name="Tsui H.-C.T."/>
            <person name="Winkler M.E."/>
        </authorList>
    </citation>
    <scope>NUCLEOTIDE SEQUENCE</scope>
</reference>
<dbReference type="EMBL" id="UINC01134063">
    <property type="protein sequence ID" value="SVD17367.1"/>
    <property type="molecule type" value="Genomic_DNA"/>
</dbReference>
<name>A0A382T7B3_9ZZZZ</name>
<organism evidence="1">
    <name type="scientific">marine metagenome</name>
    <dbReference type="NCBI Taxonomy" id="408172"/>
    <lineage>
        <taxon>unclassified sequences</taxon>
        <taxon>metagenomes</taxon>
        <taxon>ecological metagenomes</taxon>
    </lineage>
</organism>
<dbReference type="AlphaFoldDB" id="A0A382T7B3"/>
<gene>
    <name evidence="1" type="ORF">METZ01_LOCUS370221</name>
</gene>